<name>A0ABQ4V3X3_9HYPH</name>
<dbReference type="Proteomes" id="UP001055093">
    <property type="component" value="Unassembled WGS sequence"/>
</dbReference>
<evidence type="ECO:0000313" key="2">
    <source>
        <dbReference type="Proteomes" id="UP001055093"/>
    </source>
</evidence>
<dbReference type="InterPro" id="IPR011049">
    <property type="entry name" value="Serralysin-like_metalloprot_C"/>
</dbReference>
<dbReference type="EMBL" id="BPRE01000036">
    <property type="protein sequence ID" value="GJE78655.1"/>
    <property type="molecule type" value="Genomic_DNA"/>
</dbReference>
<reference evidence="1" key="2">
    <citation type="submission" date="2021-08" db="EMBL/GenBank/DDBJ databases">
        <authorList>
            <person name="Tani A."/>
            <person name="Ola A."/>
            <person name="Ogura Y."/>
            <person name="Katsura K."/>
            <person name="Hayashi T."/>
        </authorList>
    </citation>
    <scope>NUCLEOTIDE SEQUENCE</scope>
    <source>
        <strain evidence="1">DSM 14458</strain>
    </source>
</reference>
<protein>
    <submittedName>
        <fullName evidence="1">Uncharacterized protein</fullName>
    </submittedName>
</protein>
<dbReference type="Gene3D" id="2.150.10.10">
    <property type="entry name" value="Serralysin-like metalloprotease, C-terminal"/>
    <property type="match status" value="1"/>
</dbReference>
<sequence length="111" mass="11363">MIGGAGSDTFVFSTALGAGNVDRMTDFSAADDTIQLSKGIFTDLSAGTLAAGAFKDISVAGTVIDADDRVVYNKTTGALSYDTDGSGAKEAVQFAIIDTKMTLTAADFFVT</sequence>
<comment type="caution">
    <text evidence="1">The sequence shown here is derived from an EMBL/GenBank/DDBJ whole genome shotgun (WGS) entry which is preliminary data.</text>
</comment>
<gene>
    <name evidence="1" type="ORF">BGCPKDLD_5277</name>
</gene>
<accession>A0ABQ4V3X3</accession>
<evidence type="ECO:0000313" key="1">
    <source>
        <dbReference type="EMBL" id="GJE78655.1"/>
    </source>
</evidence>
<proteinExistence type="predicted"/>
<dbReference type="SUPFAM" id="SSF51120">
    <property type="entry name" value="beta-Roll"/>
    <property type="match status" value="1"/>
</dbReference>
<reference evidence="1" key="1">
    <citation type="journal article" date="2021" name="Front. Microbiol.">
        <title>Comprehensive Comparative Genomics and Phenotyping of Methylobacterium Species.</title>
        <authorList>
            <person name="Alessa O."/>
            <person name="Ogura Y."/>
            <person name="Fujitani Y."/>
            <person name="Takami H."/>
            <person name="Hayashi T."/>
            <person name="Sahin N."/>
            <person name="Tani A."/>
        </authorList>
    </citation>
    <scope>NUCLEOTIDE SEQUENCE</scope>
    <source>
        <strain evidence="1">DSM 14458</strain>
    </source>
</reference>
<keyword evidence="2" id="KW-1185">Reference proteome</keyword>
<organism evidence="1 2">
    <name type="scientific">Methylorubrum suomiense</name>
    <dbReference type="NCBI Taxonomy" id="144191"/>
    <lineage>
        <taxon>Bacteria</taxon>
        <taxon>Pseudomonadati</taxon>
        <taxon>Pseudomonadota</taxon>
        <taxon>Alphaproteobacteria</taxon>
        <taxon>Hyphomicrobiales</taxon>
        <taxon>Methylobacteriaceae</taxon>
        <taxon>Methylorubrum</taxon>
    </lineage>
</organism>